<evidence type="ECO:0000256" key="2">
    <source>
        <dbReference type="ARBA" id="ARBA00023054"/>
    </source>
</evidence>
<evidence type="ECO:0000256" key="3">
    <source>
        <dbReference type="ARBA" id="ARBA00023242"/>
    </source>
</evidence>
<gene>
    <name evidence="6" type="ORF">KI387_013820</name>
</gene>
<name>A0AA38CM08_TAXCH</name>
<feature type="domain" description="NUA/TPR/MLP1-2-like" evidence="5">
    <location>
        <begin position="30"/>
        <end position="137"/>
    </location>
</feature>
<dbReference type="PANTHER" id="PTHR18898">
    <property type="entry name" value="NUCLEOPROTEIN TPR-RELATED"/>
    <property type="match status" value="1"/>
</dbReference>
<sequence>EHSRMIEAYSIMEEKLQQSMSDQASLENTIRDLKADLRKRERDYGITLKEVQDLQTQVTLLLKECRDIQLRFGVGEGIFNDDTVIDTVPLASDETAVNKVISDRLLTFKDIHAMVEQNCQLRSVVRTLSQQVEQREQELK</sequence>
<dbReference type="GO" id="GO:0017056">
    <property type="term" value="F:structural constituent of nuclear pore"/>
    <property type="evidence" value="ECO:0007669"/>
    <property type="project" value="TreeGrafter"/>
</dbReference>
<evidence type="ECO:0000313" key="7">
    <source>
        <dbReference type="Proteomes" id="UP000824469"/>
    </source>
</evidence>
<dbReference type="Proteomes" id="UP000824469">
    <property type="component" value="Unassembled WGS sequence"/>
</dbReference>
<keyword evidence="7" id="KW-1185">Reference proteome</keyword>
<keyword evidence="2 4" id="KW-0175">Coiled coil</keyword>
<protein>
    <recommendedName>
        <fullName evidence="5">NUA/TPR/MLP1-2-like domain-containing protein</fullName>
    </recommendedName>
</protein>
<dbReference type="InterPro" id="IPR057974">
    <property type="entry name" value="NUA/TPR/MLP1-2-like_dom"/>
</dbReference>
<feature type="coiled-coil region" evidence="4">
    <location>
        <begin position="16"/>
        <end position="43"/>
    </location>
</feature>
<dbReference type="PANTHER" id="PTHR18898:SF2">
    <property type="entry name" value="NUCLEOPROTEIN TPR"/>
    <property type="match status" value="1"/>
</dbReference>
<proteinExistence type="predicted"/>
<keyword evidence="3" id="KW-0539">Nucleus</keyword>
<comment type="subcellular location">
    <subcellularLocation>
        <location evidence="1">Nucleus</location>
    </subcellularLocation>
</comment>
<organism evidence="6 7">
    <name type="scientific">Taxus chinensis</name>
    <name type="common">Chinese yew</name>
    <name type="synonym">Taxus wallichiana var. chinensis</name>
    <dbReference type="NCBI Taxonomy" id="29808"/>
    <lineage>
        <taxon>Eukaryota</taxon>
        <taxon>Viridiplantae</taxon>
        <taxon>Streptophyta</taxon>
        <taxon>Embryophyta</taxon>
        <taxon>Tracheophyta</taxon>
        <taxon>Spermatophyta</taxon>
        <taxon>Pinopsida</taxon>
        <taxon>Pinidae</taxon>
        <taxon>Conifers II</taxon>
        <taxon>Cupressales</taxon>
        <taxon>Taxaceae</taxon>
        <taxon>Taxus</taxon>
    </lineage>
</organism>
<dbReference type="AlphaFoldDB" id="A0AA38CM08"/>
<evidence type="ECO:0000259" key="5">
    <source>
        <dbReference type="Pfam" id="PF25785"/>
    </source>
</evidence>
<reference evidence="6 7" key="1">
    <citation type="journal article" date="2021" name="Nat. Plants">
        <title>The Taxus genome provides insights into paclitaxel biosynthesis.</title>
        <authorList>
            <person name="Xiong X."/>
            <person name="Gou J."/>
            <person name="Liao Q."/>
            <person name="Li Y."/>
            <person name="Zhou Q."/>
            <person name="Bi G."/>
            <person name="Li C."/>
            <person name="Du R."/>
            <person name="Wang X."/>
            <person name="Sun T."/>
            <person name="Guo L."/>
            <person name="Liang H."/>
            <person name="Lu P."/>
            <person name="Wu Y."/>
            <person name="Zhang Z."/>
            <person name="Ro D.K."/>
            <person name="Shang Y."/>
            <person name="Huang S."/>
            <person name="Yan J."/>
        </authorList>
    </citation>
    <scope>NUCLEOTIDE SEQUENCE [LARGE SCALE GENOMIC DNA]</scope>
    <source>
        <strain evidence="6">Ta-2019</strain>
    </source>
</reference>
<evidence type="ECO:0000256" key="1">
    <source>
        <dbReference type="ARBA" id="ARBA00004123"/>
    </source>
</evidence>
<comment type="caution">
    <text evidence="6">The sequence shown here is derived from an EMBL/GenBank/DDBJ whole genome shotgun (WGS) entry which is preliminary data.</text>
</comment>
<dbReference type="Pfam" id="PF25785">
    <property type="entry name" value="TPR"/>
    <property type="match status" value="1"/>
</dbReference>
<feature type="non-terminal residue" evidence="6">
    <location>
        <position position="140"/>
    </location>
</feature>
<dbReference type="GO" id="GO:0006406">
    <property type="term" value="P:mRNA export from nucleus"/>
    <property type="evidence" value="ECO:0007669"/>
    <property type="project" value="TreeGrafter"/>
</dbReference>
<accession>A0AA38CM08</accession>
<dbReference type="EMBL" id="JAHRHJ020000009">
    <property type="protein sequence ID" value="KAH9302237.1"/>
    <property type="molecule type" value="Genomic_DNA"/>
</dbReference>
<evidence type="ECO:0000256" key="4">
    <source>
        <dbReference type="SAM" id="Coils"/>
    </source>
</evidence>
<evidence type="ECO:0000313" key="6">
    <source>
        <dbReference type="EMBL" id="KAH9302237.1"/>
    </source>
</evidence>
<dbReference type="GO" id="GO:0005643">
    <property type="term" value="C:nuclear pore"/>
    <property type="evidence" value="ECO:0007669"/>
    <property type="project" value="TreeGrafter"/>
</dbReference>
<feature type="non-terminal residue" evidence="6">
    <location>
        <position position="1"/>
    </location>
</feature>